<evidence type="ECO:0000259" key="2">
    <source>
        <dbReference type="Pfam" id="PF03703"/>
    </source>
</evidence>
<dbReference type="Pfam" id="PF03703">
    <property type="entry name" value="bPH_2"/>
    <property type="match status" value="3"/>
</dbReference>
<feature type="domain" description="YdbS-like PH" evidence="2">
    <location>
        <begin position="404"/>
        <end position="463"/>
    </location>
</feature>
<evidence type="ECO:0000313" key="4">
    <source>
        <dbReference type="Proteomes" id="UP000644756"/>
    </source>
</evidence>
<feature type="transmembrane region" description="Helical" evidence="1">
    <location>
        <begin position="229"/>
        <end position="253"/>
    </location>
</feature>
<reference evidence="3" key="1">
    <citation type="journal article" date="2014" name="Int. J. Syst. Evol. Microbiol.">
        <title>Complete genome sequence of Corynebacterium casei LMG S-19264T (=DSM 44701T), isolated from a smear-ripened cheese.</title>
        <authorList>
            <consortium name="US DOE Joint Genome Institute (JGI-PGF)"/>
            <person name="Walter F."/>
            <person name="Albersmeier A."/>
            <person name="Kalinowski J."/>
            <person name="Ruckert C."/>
        </authorList>
    </citation>
    <scope>NUCLEOTIDE SEQUENCE</scope>
    <source>
        <strain evidence="3">CGMCC 1.12987</strain>
    </source>
</reference>
<feature type="transmembrane region" description="Helical" evidence="1">
    <location>
        <begin position="359"/>
        <end position="379"/>
    </location>
</feature>
<dbReference type="EMBL" id="BMGR01000001">
    <property type="protein sequence ID" value="GGF89945.1"/>
    <property type="molecule type" value="Genomic_DNA"/>
</dbReference>
<dbReference type="PIRSF" id="PIRSF026631">
    <property type="entry name" value="UCP026631"/>
    <property type="match status" value="1"/>
</dbReference>
<dbReference type="PANTHER" id="PTHR34473:SF2">
    <property type="entry name" value="UPF0699 TRANSMEMBRANE PROTEIN YDBT"/>
    <property type="match status" value="1"/>
</dbReference>
<feature type="domain" description="YdbS-like PH" evidence="2">
    <location>
        <begin position="72"/>
        <end position="148"/>
    </location>
</feature>
<feature type="transmembrane region" description="Helical" evidence="1">
    <location>
        <begin position="188"/>
        <end position="209"/>
    </location>
</feature>
<evidence type="ECO:0000256" key="1">
    <source>
        <dbReference type="SAM" id="Phobius"/>
    </source>
</evidence>
<feature type="transmembrane region" description="Helical" evidence="1">
    <location>
        <begin position="50"/>
        <end position="75"/>
    </location>
</feature>
<dbReference type="InterPro" id="IPR005182">
    <property type="entry name" value="YdbS-like_PH"/>
</dbReference>
<keyword evidence="4" id="KW-1185">Reference proteome</keyword>
<feature type="domain" description="YdbS-like PH" evidence="2">
    <location>
        <begin position="260"/>
        <end position="336"/>
    </location>
</feature>
<keyword evidence="1 3" id="KW-0812">Transmembrane</keyword>
<evidence type="ECO:0000313" key="3">
    <source>
        <dbReference type="EMBL" id="GGF89945.1"/>
    </source>
</evidence>
<keyword evidence="1" id="KW-1133">Transmembrane helix</keyword>
<accession>A0A917FLK1</accession>
<feature type="transmembrane region" description="Helical" evidence="1">
    <location>
        <begin position="385"/>
        <end position="402"/>
    </location>
</feature>
<proteinExistence type="predicted"/>
<name>A0A917FLK1_9BACL</name>
<protein>
    <submittedName>
        <fullName evidence="3">UPF0699 transmembrane protein YdbT</fullName>
    </submittedName>
</protein>
<dbReference type="RefSeq" id="WP_188528527.1">
    <property type="nucleotide sequence ID" value="NZ_BMGR01000001.1"/>
</dbReference>
<organism evidence="3 4">
    <name type="scientific">Paenibacillus abyssi</name>
    <dbReference type="NCBI Taxonomy" id="1340531"/>
    <lineage>
        <taxon>Bacteria</taxon>
        <taxon>Bacillati</taxon>
        <taxon>Bacillota</taxon>
        <taxon>Bacilli</taxon>
        <taxon>Bacillales</taxon>
        <taxon>Paenibacillaceae</taxon>
        <taxon>Paenibacillus</taxon>
    </lineage>
</organism>
<dbReference type="InterPro" id="IPR014529">
    <property type="entry name" value="UCP026631"/>
</dbReference>
<gene>
    <name evidence="3" type="primary">ydbT</name>
    <name evidence="3" type="ORF">GCM10010916_04130</name>
</gene>
<comment type="caution">
    <text evidence="3">The sequence shown here is derived from an EMBL/GenBank/DDBJ whole genome shotgun (WGS) entry which is preliminary data.</text>
</comment>
<dbReference type="PANTHER" id="PTHR34473">
    <property type="entry name" value="UPF0699 TRANSMEMBRANE PROTEIN YDBS"/>
    <property type="match status" value="1"/>
</dbReference>
<dbReference type="Proteomes" id="UP000644756">
    <property type="component" value="Unassembled WGS sequence"/>
</dbReference>
<dbReference type="AlphaFoldDB" id="A0A917FLK1"/>
<keyword evidence="1" id="KW-0472">Membrane</keyword>
<reference evidence="3" key="2">
    <citation type="submission" date="2020-09" db="EMBL/GenBank/DDBJ databases">
        <authorList>
            <person name="Sun Q."/>
            <person name="Zhou Y."/>
        </authorList>
    </citation>
    <scope>NUCLEOTIDE SEQUENCE</scope>
    <source>
        <strain evidence="3">CGMCC 1.12987</strain>
    </source>
</reference>
<sequence>MKKSESAELTTSRRLHPVSVIFFIGKSVKDLLYPMIAFILTTVFRDDINWLWLFGGIAVMMIIMLTIGLLTWYRFVYYLDQGSLRVDHGIFIRKKLWITKDRVQAVDTTAGVLHRIFGLLKLQVETAGGKKPEVVLNAISGREAEQIRIALGLMEVSQPEIISDVPQATPVEKAAPVEQRIRLSFSDLLIYSTTSGKIGVVLAVIGAAYSQLDEWLAETLDIWGFISYWMGSAQIVWLIVFLIVIAWLLAVLFTSIREYGFTLQLKGDKLVIERGLLERKQVTVPLQRIQAVHLVENVFRRPFGLVTVHIVSAGYAGKEGESAILFPLVRERELAAFLARFTPQYQLADEWSRLGKRSLLSFMLVPVILTLAISIPAIIWIPYSLGWFALLLPLLAVLWSWLRYRQTGWSLLQQQIAIQYGSFNRHRILVPKRRIQWNRLSQSVFQVRKELATLNIALTSGALPALFYIKHLPFNIGMELKTWMIGKKVNPPQQSK</sequence>
<feature type="transmembrane region" description="Helical" evidence="1">
    <location>
        <begin position="20"/>
        <end position="44"/>
    </location>
</feature>